<dbReference type="EMBL" id="RCHU02000019">
    <property type="protein sequence ID" value="KAL3565397.1"/>
    <property type="molecule type" value="Genomic_DNA"/>
</dbReference>
<comment type="caution">
    <text evidence="1">The sequence shown here is derived from an EMBL/GenBank/DDBJ whole genome shotgun (WGS) entry which is preliminary data.</text>
</comment>
<organism evidence="1 2">
    <name type="scientific">Populus alba</name>
    <name type="common">White poplar</name>
    <dbReference type="NCBI Taxonomy" id="43335"/>
    <lineage>
        <taxon>Eukaryota</taxon>
        <taxon>Viridiplantae</taxon>
        <taxon>Streptophyta</taxon>
        <taxon>Embryophyta</taxon>
        <taxon>Tracheophyta</taxon>
        <taxon>Spermatophyta</taxon>
        <taxon>Magnoliopsida</taxon>
        <taxon>eudicotyledons</taxon>
        <taxon>Gunneridae</taxon>
        <taxon>Pentapetalae</taxon>
        <taxon>rosids</taxon>
        <taxon>fabids</taxon>
        <taxon>Malpighiales</taxon>
        <taxon>Salicaceae</taxon>
        <taxon>Saliceae</taxon>
        <taxon>Populus</taxon>
    </lineage>
</organism>
<accession>A0ACC4AGT4</accession>
<proteinExistence type="predicted"/>
<reference evidence="1 2" key="1">
    <citation type="journal article" date="2024" name="Plant Biotechnol. J.">
        <title>Genome and CRISPR/Cas9 system of a widespread forest tree (Populus alba) in the world.</title>
        <authorList>
            <person name="Liu Y.J."/>
            <person name="Jiang P.F."/>
            <person name="Han X.M."/>
            <person name="Li X.Y."/>
            <person name="Wang H.M."/>
            <person name="Wang Y.J."/>
            <person name="Wang X.X."/>
            <person name="Zeng Q.Y."/>
        </authorList>
    </citation>
    <scope>NUCLEOTIDE SEQUENCE [LARGE SCALE GENOMIC DNA]</scope>
    <source>
        <strain evidence="2">cv. PAL-ZL1</strain>
    </source>
</reference>
<evidence type="ECO:0000313" key="1">
    <source>
        <dbReference type="EMBL" id="KAL3565397.1"/>
    </source>
</evidence>
<keyword evidence="2" id="KW-1185">Reference proteome</keyword>
<name>A0ACC4AGT4_POPAL</name>
<sequence>MDPDKHIAKQFGEEEKALLICTGIERFELPREAKPVTPLARPFRKPVRAQEKMKLSIEEREPRFDGVIGEEEERVVCTIWTRWTVANVHATIRTKRISDGTVTGDMLVGAFGGEELLEKGYTIRGRKKSEEGLLALPLMIVSSVVESRINYDLDNHVRVDIYRVGMESCVTWEVRSCSVLPAMNLKISLCAAHDGIALRNFACCN</sequence>
<protein>
    <submittedName>
        <fullName evidence="1">Uncharacterized protein</fullName>
    </submittedName>
</protein>
<evidence type="ECO:0000313" key="2">
    <source>
        <dbReference type="Proteomes" id="UP000309997"/>
    </source>
</evidence>
<gene>
    <name evidence="1" type="ORF">D5086_033443</name>
</gene>
<dbReference type="Proteomes" id="UP000309997">
    <property type="component" value="Unassembled WGS sequence"/>
</dbReference>